<feature type="domain" description="C2H2-type" evidence="9">
    <location>
        <begin position="300"/>
        <end position="327"/>
    </location>
</feature>
<comment type="subcellular location">
    <subcellularLocation>
        <location evidence="1">Nucleus</location>
    </subcellularLocation>
</comment>
<dbReference type="GO" id="GO:0005634">
    <property type="term" value="C:nucleus"/>
    <property type="evidence" value="ECO:0007669"/>
    <property type="project" value="UniProtKB-SubCell"/>
</dbReference>
<evidence type="ECO:0000256" key="6">
    <source>
        <dbReference type="ARBA" id="ARBA00023242"/>
    </source>
</evidence>
<dbReference type="InterPro" id="IPR013087">
    <property type="entry name" value="Znf_C2H2_type"/>
</dbReference>
<dbReference type="Pfam" id="PF00096">
    <property type="entry name" value="zf-C2H2"/>
    <property type="match status" value="3"/>
</dbReference>
<gene>
    <name evidence="10" type="ORF">MAM1_0180d07372</name>
</gene>
<dbReference type="AlphaFoldDB" id="A0A0C9MZY8"/>
<dbReference type="Proteomes" id="UP000053815">
    <property type="component" value="Unassembled WGS sequence"/>
</dbReference>
<dbReference type="GO" id="GO:0000981">
    <property type="term" value="F:DNA-binding transcription factor activity, RNA polymerase II-specific"/>
    <property type="evidence" value="ECO:0007669"/>
    <property type="project" value="TreeGrafter"/>
</dbReference>
<evidence type="ECO:0000259" key="9">
    <source>
        <dbReference type="PROSITE" id="PS50157"/>
    </source>
</evidence>
<dbReference type="OrthoDB" id="8922241at2759"/>
<dbReference type="EMBL" id="DF836469">
    <property type="protein sequence ID" value="GAN07868.1"/>
    <property type="molecule type" value="Genomic_DNA"/>
</dbReference>
<dbReference type="STRING" id="91626.A0A0C9MZY8"/>
<accession>A0A0C9MZY8</accession>
<evidence type="ECO:0000256" key="1">
    <source>
        <dbReference type="ARBA" id="ARBA00004123"/>
    </source>
</evidence>
<evidence type="ECO:0000256" key="3">
    <source>
        <dbReference type="ARBA" id="ARBA00022737"/>
    </source>
</evidence>
<evidence type="ECO:0000313" key="11">
    <source>
        <dbReference type="Proteomes" id="UP000053815"/>
    </source>
</evidence>
<keyword evidence="3" id="KW-0677">Repeat</keyword>
<proteinExistence type="predicted"/>
<evidence type="ECO:0000256" key="8">
    <source>
        <dbReference type="SAM" id="MobiDB-lite"/>
    </source>
</evidence>
<keyword evidence="4 7" id="KW-0863">Zinc-finger</keyword>
<dbReference type="GO" id="GO:0000978">
    <property type="term" value="F:RNA polymerase II cis-regulatory region sequence-specific DNA binding"/>
    <property type="evidence" value="ECO:0007669"/>
    <property type="project" value="TreeGrafter"/>
</dbReference>
<evidence type="ECO:0000256" key="5">
    <source>
        <dbReference type="ARBA" id="ARBA00022833"/>
    </source>
</evidence>
<keyword evidence="11" id="KW-1185">Reference proteome</keyword>
<keyword evidence="6" id="KW-0539">Nucleus</keyword>
<sequence length="362" mass="40206">MYQSNLIPHNLFPQLDGPNTACHQPQLSALGFSASDSTTSASSGILNSNQSMYDPSFYYYTGQVSTSSNAALVASSILDCEDVLFPSNVPATSSISYNKEPITTTTSYQLMQSSLSSCYTSQGESPLSIESDIFHQQSQQRQLQQFYIYGSPMDLNASSDLYDMAVQPSITNAFPPLPTSSTFDHVGQHQHHHHQRNPSSSSTASSTASSASSMSSPASVYSGSSFGEDHIHHTSMRSGSLFQCEYKGCTKAFTRTYNLKSHRRTHTDEKPFVCDMCPKAFARQHDRNRHAKLHLGLKPFPCSFCDKSFARQDALNRHLKRDKKKNAVQITRQEDISILPPPCLLLKIKQKQKANLKKKKLL</sequence>
<evidence type="ECO:0000256" key="4">
    <source>
        <dbReference type="ARBA" id="ARBA00022771"/>
    </source>
</evidence>
<name>A0A0C9MZY8_9FUNG</name>
<dbReference type="InterPro" id="IPR036236">
    <property type="entry name" value="Znf_C2H2_sf"/>
</dbReference>
<organism evidence="10">
    <name type="scientific">Mucor ambiguus</name>
    <dbReference type="NCBI Taxonomy" id="91626"/>
    <lineage>
        <taxon>Eukaryota</taxon>
        <taxon>Fungi</taxon>
        <taxon>Fungi incertae sedis</taxon>
        <taxon>Mucoromycota</taxon>
        <taxon>Mucoromycotina</taxon>
        <taxon>Mucoromycetes</taxon>
        <taxon>Mucorales</taxon>
        <taxon>Mucorineae</taxon>
        <taxon>Mucoraceae</taxon>
        <taxon>Mucor</taxon>
    </lineage>
</organism>
<feature type="region of interest" description="Disordered" evidence="8">
    <location>
        <begin position="177"/>
        <end position="216"/>
    </location>
</feature>
<evidence type="ECO:0000256" key="2">
    <source>
        <dbReference type="ARBA" id="ARBA00022723"/>
    </source>
</evidence>
<protein>
    <recommendedName>
        <fullName evidence="9">C2H2-type domain-containing protein</fullName>
    </recommendedName>
</protein>
<evidence type="ECO:0000256" key="7">
    <source>
        <dbReference type="PROSITE-ProRule" id="PRU00042"/>
    </source>
</evidence>
<feature type="compositionally biased region" description="Low complexity" evidence="8">
    <location>
        <begin position="199"/>
        <end position="216"/>
    </location>
</feature>
<dbReference type="PROSITE" id="PS50157">
    <property type="entry name" value="ZINC_FINGER_C2H2_2"/>
    <property type="match status" value="3"/>
</dbReference>
<dbReference type="PANTHER" id="PTHR23235:SF120">
    <property type="entry name" value="KRUPPEL-LIKE FACTOR 15"/>
    <property type="match status" value="1"/>
</dbReference>
<evidence type="ECO:0000313" key="10">
    <source>
        <dbReference type="EMBL" id="GAN07868.1"/>
    </source>
</evidence>
<reference evidence="10" key="1">
    <citation type="submission" date="2014-09" db="EMBL/GenBank/DDBJ databases">
        <title>Draft genome sequence of an oleaginous Mucoromycotina fungus Mucor ambiguus NBRC6742.</title>
        <authorList>
            <person name="Takeda I."/>
            <person name="Yamane N."/>
            <person name="Morita T."/>
            <person name="Tamano K."/>
            <person name="Machida M."/>
            <person name="Baker S."/>
            <person name="Koike H."/>
        </authorList>
    </citation>
    <scope>NUCLEOTIDE SEQUENCE</scope>
    <source>
        <strain evidence="10">NBRC 6742</strain>
    </source>
</reference>
<dbReference type="FunFam" id="3.30.160.60:FF:000145">
    <property type="entry name" value="Zinc finger protein 574"/>
    <property type="match status" value="2"/>
</dbReference>
<dbReference type="FunFam" id="3.30.160.60:FF:000125">
    <property type="entry name" value="Putative zinc finger protein 143"/>
    <property type="match status" value="1"/>
</dbReference>
<keyword evidence="5" id="KW-0862">Zinc</keyword>
<dbReference type="SUPFAM" id="SSF57667">
    <property type="entry name" value="beta-beta-alpha zinc fingers"/>
    <property type="match status" value="2"/>
</dbReference>
<dbReference type="PROSITE" id="PS00028">
    <property type="entry name" value="ZINC_FINGER_C2H2_1"/>
    <property type="match status" value="2"/>
</dbReference>
<dbReference type="SMART" id="SM00355">
    <property type="entry name" value="ZnF_C2H2"/>
    <property type="match status" value="3"/>
</dbReference>
<feature type="domain" description="C2H2-type" evidence="9">
    <location>
        <begin position="272"/>
        <end position="299"/>
    </location>
</feature>
<dbReference type="PANTHER" id="PTHR23235">
    <property type="entry name" value="KRUEPPEL-LIKE TRANSCRIPTION FACTOR"/>
    <property type="match status" value="1"/>
</dbReference>
<dbReference type="Gene3D" id="3.30.160.60">
    <property type="entry name" value="Classic Zinc Finger"/>
    <property type="match status" value="3"/>
</dbReference>
<keyword evidence="2" id="KW-0479">Metal-binding</keyword>
<feature type="domain" description="C2H2-type" evidence="9">
    <location>
        <begin position="242"/>
        <end position="271"/>
    </location>
</feature>
<dbReference type="GO" id="GO:0008270">
    <property type="term" value="F:zinc ion binding"/>
    <property type="evidence" value="ECO:0007669"/>
    <property type="project" value="UniProtKB-KW"/>
</dbReference>